<dbReference type="InterPro" id="IPR013083">
    <property type="entry name" value="Znf_RING/FYVE/PHD"/>
</dbReference>
<dbReference type="GO" id="GO:0016787">
    <property type="term" value="F:hydrolase activity"/>
    <property type="evidence" value="ECO:0007669"/>
    <property type="project" value="UniProtKB-KW"/>
</dbReference>
<gene>
    <name evidence="1" type="ORF">A2U01_0007836</name>
</gene>
<dbReference type="AlphaFoldDB" id="A0A392MHJ6"/>
<dbReference type="CDD" id="cd16457">
    <property type="entry name" value="RING-H2_BRAP2"/>
    <property type="match status" value="1"/>
</dbReference>
<dbReference type="GO" id="GO:0007265">
    <property type="term" value="P:Ras protein signal transduction"/>
    <property type="evidence" value="ECO:0007669"/>
    <property type="project" value="TreeGrafter"/>
</dbReference>
<sequence length="243" mass="27609">RLDQDTSGILTTICNHSFHCSCISKWADSSCPLGFLDQFDSRYAAIANSKLKNLYVSFVKPRRTFGYVLYVGLLAVEDNYVHRLIQSKTDGKLVELNSHCMHADSGCGSCGDNAMREAILNSKVEAIVSEYNELLATQLENQKLYFESLLQQVEQETEGKISVAVQKAVSLKQQKIQSKIDRCNKEKKFLDELNDNLLKNEEIWKAKILEIEERYGFIHSLLLIVIGDMFSQNNVLFKMSLVP</sequence>
<proteinExistence type="predicted"/>
<dbReference type="GO" id="GO:0061630">
    <property type="term" value="F:ubiquitin protein ligase activity"/>
    <property type="evidence" value="ECO:0007669"/>
    <property type="project" value="TreeGrafter"/>
</dbReference>
<organism evidence="1 2">
    <name type="scientific">Trifolium medium</name>
    <dbReference type="NCBI Taxonomy" id="97028"/>
    <lineage>
        <taxon>Eukaryota</taxon>
        <taxon>Viridiplantae</taxon>
        <taxon>Streptophyta</taxon>
        <taxon>Embryophyta</taxon>
        <taxon>Tracheophyta</taxon>
        <taxon>Spermatophyta</taxon>
        <taxon>Magnoliopsida</taxon>
        <taxon>eudicotyledons</taxon>
        <taxon>Gunneridae</taxon>
        <taxon>Pentapetalae</taxon>
        <taxon>rosids</taxon>
        <taxon>fabids</taxon>
        <taxon>Fabales</taxon>
        <taxon>Fabaceae</taxon>
        <taxon>Papilionoideae</taxon>
        <taxon>50 kb inversion clade</taxon>
        <taxon>NPAAA clade</taxon>
        <taxon>Hologalegina</taxon>
        <taxon>IRL clade</taxon>
        <taxon>Trifolieae</taxon>
        <taxon>Trifolium</taxon>
    </lineage>
</organism>
<feature type="non-terminal residue" evidence="1">
    <location>
        <position position="1"/>
    </location>
</feature>
<dbReference type="GO" id="GO:0016567">
    <property type="term" value="P:protein ubiquitination"/>
    <property type="evidence" value="ECO:0007669"/>
    <property type="project" value="TreeGrafter"/>
</dbReference>
<evidence type="ECO:0000313" key="1">
    <source>
        <dbReference type="EMBL" id="MCH86972.1"/>
    </source>
</evidence>
<dbReference type="Gene3D" id="3.30.40.10">
    <property type="entry name" value="Zinc/RING finger domain, C3HC4 (zinc finger)"/>
    <property type="match status" value="1"/>
</dbReference>
<name>A0A392MHJ6_9FABA</name>
<reference evidence="1 2" key="1">
    <citation type="journal article" date="2018" name="Front. Plant Sci.">
        <title>Red Clover (Trifolium pratense) and Zigzag Clover (T. medium) - A Picture of Genomic Similarities and Differences.</title>
        <authorList>
            <person name="Dluhosova J."/>
            <person name="Istvanek J."/>
            <person name="Nedelnik J."/>
            <person name="Repkova J."/>
        </authorList>
    </citation>
    <scope>NUCLEOTIDE SEQUENCE [LARGE SCALE GENOMIC DNA]</scope>
    <source>
        <strain evidence="2">cv. 10/8</strain>
        <tissue evidence="1">Leaf</tissue>
    </source>
</reference>
<accession>A0A392MHJ6</accession>
<keyword evidence="1" id="KW-0378">Hydrolase</keyword>
<evidence type="ECO:0000313" key="2">
    <source>
        <dbReference type="Proteomes" id="UP000265520"/>
    </source>
</evidence>
<dbReference type="Proteomes" id="UP000265520">
    <property type="component" value="Unassembled WGS sequence"/>
</dbReference>
<comment type="caution">
    <text evidence="1">The sequence shown here is derived from an EMBL/GenBank/DDBJ whole genome shotgun (WGS) entry which is preliminary data.</text>
</comment>
<protein>
    <submittedName>
        <fullName evidence="1">Ubiquitin carboxyl-terminal hydrolase</fullName>
    </submittedName>
</protein>
<dbReference type="EMBL" id="LXQA010011286">
    <property type="protein sequence ID" value="MCH86972.1"/>
    <property type="molecule type" value="Genomic_DNA"/>
</dbReference>
<dbReference type="SUPFAM" id="SSF57850">
    <property type="entry name" value="RING/U-box"/>
    <property type="match status" value="1"/>
</dbReference>
<keyword evidence="2" id="KW-1185">Reference proteome</keyword>
<dbReference type="InterPro" id="IPR047243">
    <property type="entry name" value="RING-H2_BRAP2"/>
</dbReference>
<dbReference type="GO" id="GO:0005737">
    <property type="term" value="C:cytoplasm"/>
    <property type="evidence" value="ECO:0007669"/>
    <property type="project" value="TreeGrafter"/>
</dbReference>
<dbReference type="PANTHER" id="PTHR24007:SF7">
    <property type="entry name" value="BRCA1-ASSOCIATED PROTEIN"/>
    <property type="match status" value="1"/>
</dbReference>
<dbReference type="PANTHER" id="PTHR24007">
    <property type="entry name" value="BRCA1-ASSOCIATED PROTEIN"/>
    <property type="match status" value="1"/>
</dbReference>